<evidence type="ECO:0000313" key="1">
    <source>
        <dbReference type="EMBL" id="ARQ01264.1"/>
    </source>
</evidence>
<accession>A0A1W6ZV59</accession>
<sequence length="137" mass="14691">MLFAFIATTGPSSADVLDVVRGWDLLGTFAVNCARPPSPDNAYARYVQREAAVFLDRDVGSNQDSLAIVDASALPDGTISIVIDFGKAGTRTNILAKDAAGRIRAMANHDSKGRFSVRNGVVLSLKRPTPWQERCAP</sequence>
<name>A0A1W6ZV59_9HYPH</name>
<dbReference type="EMBL" id="CP021112">
    <property type="protein sequence ID" value="ARQ01264.1"/>
    <property type="molecule type" value="Genomic_DNA"/>
</dbReference>
<dbReference type="RefSeq" id="WP_086089658.1">
    <property type="nucleotide sequence ID" value="NZ_CP021112.1"/>
</dbReference>
<dbReference type="KEGG" id="psin:CAK95_20820"/>
<reference evidence="1 2" key="1">
    <citation type="submission" date="2017-05" db="EMBL/GenBank/DDBJ databases">
        <title>Full genome sequence of Pseudorhodoplanes sinuspersici.</title>
        <authorList>
            <person name="Dastgheib S.M.M."/>
            <person name="Shavandi M."/>
            <person name="Tirandaz H."/>
        </authorList>
    </citation>
    <scope>NUCLEOTIDE SEQUENCE [LARGE SCALE GENOMIC DNA]</scope>
    <source>
        <strain evidence="1 2">RIPI110</strain>
    </source>
</reference>
<keyword evidence="2" id="KW-1185">Reference proteome</keyword>
<proteinExistence type="predicted"/>
<organism evidence="1 2">
    <name type="scientific">Pseudorhodoplanes sinuspersici</name>
    <dbReference type="NCBI Taxonomy" id="1235591"/>
    <lineage>
        <taxon>Bacteria</taxon>
        <taxon>Pseudomonadati</taxon>
        <taxon>Pseudomonadota</taxon>
        <taxon>Alphaproteobacteria</taxon>
        <taxon>Hyphomicrobiales</taxon>
        <taxon>Pseudorhodoplanes</taxon>
    </lineage>
</organism>
<dbReference type="AlphaFoldDB" id="A0A1W6ZV59"/>
<gene>
    <name evidence="1" type="ORF">CAK95_20820</name>
</gene>
<dbReference type="OrthoDB" id="8447401at2"/>
<dbReference type="Proteomes" id="UP000194137">
    <property type="component" value="Chromosome"/>
</dbReference>
<evidence type="ECO:0000313" key="2">
    <source>
        <dbReference type="Proteomes" id="UP000194137"/>
    </source>
</evidence>
<protein>
    <submittedName>
        <fullName evidence="1">Uncharacterized protein</fullName>
    </submittedName>
</protein>